<protein>
    <recommendedName>
        <fullName evidence="1">TfuA-like core domain-containing protein</fullName>
    </recommendedName>
</protein>
<name>A0A1V0GRK0_9RHOB</name>
<feature type="domain" description="TfuA-like core" evidence="1">
    <location>
        <begin position="48"/>
        <end position="166"/>
    </location>
</feature>
<evidence type="ECO:0000313" key="2">
    <source>
        <dbReference type="EMBL" id="ARC36463.1"/>
    </source>
</evidence>
<keyword evidence="3" id="KW-1185">Reference proteome</keyword>
<dbReference type="EMBL" id="CP020442">
    <property type="protein sequence ID" value="ARC36463.1"/>
    <property type="molecule type" value="Genomic_DNA"/>
</dbReference>
<gene>
    <name evidence="2" type="ORF">A6J80_08785</name>
</gene>
<dbReference type="eggNOG" id="COG3482">
    <property type="taxonomic scope" value="Bacteria"/>
</dbReference>
<evidence type="ECO:0000313" key="3">
    <source>
        <dbReference type="Proteomes" id="UP000191257"/>
    </source>
</evidence>
<proteinExistence type="predicted"/>
<organism evidence="2 3">
    <name type="scientific">Paracoccus yeei</name>
    <dbReference type="NCBI Taxonomy" id="147645"/>
    <lineage>
        <taxon>Bacteria</taxon>
        <taxon>Pseudomonadati</taxon>
        <taxon>Pseudomonadota</taxon>
        <taxon>Alphaproteobacteria</taxon>
        <taxon>Rhodobacterales</taxon>
        <taxon>Paracoccaceae</taxon>
        <taxon>Paracoccus</taxon>
    </lineage>
</organism>
<dbReference type="RefSeq" id="WP_080621164.1">
    <property type="nucleotide sequence ID" value="NZ_CAWMZI010000001.1"/>
</dbReference>
<dbReference type="KEGG" id="pye:A6J80_08785"/>
<dbReference type="InterPro" id="IPR012924">
    <property type="entry name" value="TfuA_core"/>
</dbReference>
<dbReference type="Pfam" id="PF07812">
    <property type="entry name" value="TfuA"/>
    <property type="match status" value="1"/>
</dbReference>
<dbReference type="Proteomes" id="UP000191257">
    <property type="component" value="Chromosome"/>
</dbReference>
<dbReference type="AlphaFoldDB" id="A0A1V0GRK0"/>
<evidence type="ECO:0000259" key="1">
    <source>
        <dbReference type="Pfam" id="PF07812"/>
    </source>
</evidence>
<dbReference type="STRING" id="147645.A6J80_08785"/>
<sequence>MSAVIFAGPSLRAEDRARFPGLTFLPPVAQGALYAAARRGPRAIGMIDGFFDGQPAVWHKEILWALSQGIAVFGAASMGALRAAELAPFGMIGVGGIFRDFRDGTLRDDDEVALLHGPAETGYLGLSEPMVNIRATVERALAEGMLDAPGAGAILAAAKGRFYPDRLWENLLPALPDPAARSALAAWLAQGRVNRKRQDALALLDAVQDHLDRDGPAPAPAPGFFFEPTEAWASAPWLDADPDPGAEAILDELRLDPDAYGRVRDAALLQVLAEGAPRTDPGADPGGKDEALAQVVHEFRMAQGLLRQADLQAWMARNDLDTAGFRRLMQGQAALRAAGRRRDPALGAAILDRLRLQGDYAALRDRARTKRQAAAAEPGLPLPLLVAWYFETRLNRPLPDSIPDHAAALGLPDADRFHRILAAEYAFLRAQAS</sequence>
<reference evidence="2" key="1">
    <citation type="submission" date="2017-12" db="EMBL/GenBank/DDBJ databases">
        <title>FDA dAtabase for Regulatory Grade micrObial Sequences (FDA-ARGOS): Supporting development and validation of Infectious Disease Dx tests.</title>
        <authorList>
            <person name="Campos J."/>
            <person name="Goldberg B."/>
            <person name="Tallon L."/>
            <person name="Sadzewicz L."/>
            <person name="Sengamalay N."/>
            <person name="Ott S."/>
            <person name="Godinez A."/>
            <person name="Nagaraj S."/>
            <person name="Vyas G."/>
            <person name="Aluvathingal J."/>
            <person name="Nadendla S."/>
            <person name="Geyer C."/>
            <person name="Nandy P."/>
            <person name="Hobson J."/>
            <person name="Sichtig H."/>
        </authorList>
    </citation>
    <scope>NUCLEOTIDE SEQUENCE</scope>
    <source>
        <strain evidence="2">FDAARGOS_252</strain>
    </source>
</reference>
<accession>A0A1V0GRK0</accession>